<dbReference type="EMBL" id="JACHBR010000001">
    <property type="protein sequence ID" value="MBB5628197.1"/>
    <property type="molecule type" value="Genomic_DNA"/>
</dbReference>
<feature type="compositionally biased region" description="Low complexity" evidence="1">
    <location>
        <begin position="211"/>
        <end position="221"/>
    </location>
</feature>
<feature type="compositionally biased region" description="Basic and acidic residues" evidence="1">
    <location>
        <begin position="222"/>
        <end position="236"/>
    </location>
</feature>
<name>A0A7W8Z640_9ACTN</name>
<protein>
    <submittedName>
        <fullName evidence="3">D-sedoheptulose 7-phosphate isomerase</fullName>
        <ecNumber evidence="3">5.3.1.28</ecNumber>
    </submittedName>
</protein>
<gene>
    <name evidence="3" type="ORF">BJ981_003896</name>
</gene>
<dbReference type="PROSITE" id="PS51464">
    <property type="entry name" value="SIS"/>
    <property type="match status" value="1"/>
</dbReference>
<dbReference type="Proteomes" id="UP000588112">
    <property type="component" value="Unassembled WGS sequence"/>
</dbReference>
<dbReference type="InterPro" id="IPR035461">
    <property type="entry name" value="GmhA/DiaA"/>
</dbReference>
<dbReference type="GO" id="GO:0097367">
    <property type="term" value="F:carbohydrate derivative binding"/>
    <property type="evidence" value="ECO:0007669"/>
    <property type="project" value="InterPro"/>
</dbReference>
<accession>A0A7W8Z640</accession>
<keyword evidence="4" id="KW-1185">Reference proteome</keyword>
<evidence type="ECO:0000313" key="4">
    <source>
        <dbReference type="Proteomes" id="UP000588112"/>
    </source>
</evidence>
<dbReference type="InterPro" id="IPR001347">
    <property type="entry name" value="SIS_dom"/>
</dbReference>
<feature type="region of interest" description="Disordered" evidence="1">
    <location>
        <begin position="200"/>
        <end position="236"/>
    </location>
</feature>
<dbReference type="AlphaFoldDB" id="A0A7W8Z640"/>
<dbReference type="PANTHER" id="PTHR30390">
    <property type="entry name" value="SEDOHEPTULOSE 7-PHOSPHATE ISOMERASE / DNAA INITIATOR-ASSOCIATING FACTOR FOR REPLICATION INITIATION"/>
    <property type="match status" value="1"/>
</dbReference>
<dbReference type="InterPro" id="IPR046348">
    <property type="entry name" value="SIS_dom_sf"/>
</dbReference>
<dbReference type="RefSeq" id="WP_184612753.1">
    <property type="nucleotide sequence ID" value="NZ_BOOS01000064.1"/>
</dbReference>
<dbReference type="EC" id="5.3.1.28" evidence="3"/>
<organism evidence="3 4">
    <name type="scientific">Sphaerisporangium krabiense</name>
    <dbReference type="NCBI Taxonomy" id="763782"/>
    <lineage>
        <taxon>Bacteria</taxon>
        <taxon>Bacillati</taxon>
        <taxon>Actinomycetota</taxon>
        <taxon>Actinomycetes</taxon>
        <taxon>Streptosporangiales</taxon>
        <taxon>Streptosporangiaceae</taxon>
        <taxon>Sphaerisporangium</taxon>
    </lineage>
</organism>
<dbReference type="Gene3D" id="3.40.50.10490">
    <property type="entry name" value="Glucose-6-phosphate isomerase like protein, domain 1"/>
    <property type="match status" value="1"/>
</dbReference>
<evidence type="ECO:0000256" key="1">
    <source>
        <dbReference type="SAM" id="MobiDB-lite"/>
    </source>
</evidence>
<keyword evidence="3" id="KW-0413">Isomerase</keyword>
<dbReference type="GO" id="GO:0016853">
    <property type="term" value="F:isomerase activity"/>
    <property type="evidence" value="ECO:0007669"/>
    <property type="project" value="UniProtKB-KW"/>
</dbReference>
<dbReference type="GO" id="GO:1901135">
    <property type="term" value="P:carbohydrate derivative metabolic process"/>
    <property type="evidence" value="ECO:0007669"/>
    <property type="project" value="InterPro"/>
</dbReference>
<comment type="caution">
    <text evidence="3">The sequence shown here is derived from an EMBL/GenBank/DDBJ whole genome shotgun (WGS) entry which is preliminary data.</text>
</comment>
<reference evidence="3 4" key="1">
    <citation type="submission" date="2020-08" db="EMBL/GenBank/DDBJ databases">
        <title>Sequencing the genomes of 1000 actinobacteria strains.</title>
        <authorList>
            <person name="Klenk H.-P."/>
        </authorList>
    </citation>
    <scope>NUCLEOTIDE SEQUENCE [LARGE SCALE GENOMIC DNA]</scope>
    <source>
        <strain evidence="3 4">DSM 45790</strain>
    </source>
</reference>
<evidence type="ECO:0000259" key="2">
    <source>
        <dbReference type="PROSITE" id="PS51464"/>
    </source>
</evidence>
<dbReference type="CDD" id="cd05006">
    <property type="entry name" value="SIS_GmhA"/>
    <property type="match status" value="1"/>
</dbReference>
<dbReference type="SUPFAM" id="SSF53697">
    <property type="entry name" value="SIS domain"/>
    <property type="match status" value="1"/>
</dbReference>
<feature type="domain" description="SIS" evidence="2">
    <location>
        <begin position="39"/>
        <end position="203"/>
    </location>
</feature>
<sequence length="236" mass="24619">MPVTSSTRLAVGEAFARRDAAGRRLAEDAERIARACRDMAARFHRGGKLIVFGNGGAGTDASHVAVEFMHPVIVGKRALPAMALGNDAATVTGVTAREGFAEVFAHQIRHWADPADIALGISPDGACANVLRGLETARELGLYTMALLGGDGGAVARSPAVDQALIARSCDPAVVKEIHVTTYHVLWELVHVFFAQTVPPGSAGSETGEPETSARTAGRAGRASEGDGDRDVEAVR</sequence>
<dbReference type="Pfam" id="PF13580">
    <property type="entry name" value="SIS_2"/>
    <property type="match status" value="1"/>
</dbReference>
<proteinExistence type="predicted"/>
<evidence type="ECO:0000313" key="3">
    <source>
        <dbReference type="EMBL" id="MBB5628197.1"/>
    </source>
</evidence>
<dbReference type="InterPro" id="IPR050099">
    <property type="entry name" value="SIS_GmhA/DiaA_subfam"/>
</dbReference>